<dbReference type="EC" id="4.2.1.33" evidence="6"/>
<dbReference type="PANTHER" id="PTHR43822:SF2">
    <property type="entry name" value="HOMOACONITASE, MITOCHONDRIAL"/>
    <property type="match status" value="1"/>
</dbReference>
<sequence>MKMTWSQGILARASGNEDIQAGQILRLKFDNCIINDGAGHKAIDLLDREKGIRSHDSVTVILDHNIPAGSFESAFIQKKLIDFARDNNTDFIQSAGTTYELMLNQVKEGSLSAVCGNHHGAFGVNGALGIRLSVEKMAELLMNGEIEYIVPEAINVELSGRLPDTASARDFMLGLVSELGEEAFRGHVVEITGESVRTLGRTDRFVICSLMSRTGAESVLMKEEKTEGYLKTISYDLGNAKAVVTLPGDLKTVKTVDELKGTKMSAGFIGACTGGHIEDLRMAAEILKGKRIKLGFRLLIGCVSNEIYLQAMDEGLVDIFFDFGAQFTNPGCASCKTTSIGVVGDGESLISTGSYNFAGCAGTEDSKIYLASVETVARTAISGIIGE</sequence>
<reference evidence="6 7" key="1">
    <citation type="submission" date="2021-03" db="EMBL/GenBank/DDBJ databases">
        <title>Genomic Encyclopedia of Type Strains, Phase IV (KMG-IV): sequencing the most valuable type-strain genomes for metagenomic binning, comparative biology and taxonomic classification.</title>
        <authorList>
            <person name="Goeker M."/>
        </authorList>
    </citation>
    <scope>NUCLEOTIDE SEQUENCE [LARGE SCALE GENOMIC DNA]</scope>
    <source>
        <strain evidence="6 7">DSM 6139</strain>
    </source>
</reference>
<evidence type="ECO:0000313" key="7">
    <source>
        <dbReference type="Proteomes" id="UP001519271"/>
    </source>
</evidence>
<dbReference type="SUPFAM" id="SSF53732">
    <property type="entry name" value="Aconitase iron-sulfur domain"/>
    <property type="match status" value="1"/>
</dbReference>
<keyword evidence="7" id="KW-1185">Reference proteome</keyword>
<gene>
    <name evidence="6" type="ORF">J2Z34_000709</name>
</gene>
<dbReference type="Proteomes" id="UP001519271">
    <property type="component" value="Unassembled WGS sequence"/>
</dbReference>
<dbReference type="InterPro" id="IPR036008">
    <property type="entry name" value="Aconitase_4Fe-4S_dom"/>
</dbReference>
<dbReference type="PANTHER" id="PTHR43822">
    <property type="entry name" value="HOMOACONITASE, MITOCHONDRIAL-RELATED"/>
    <property type="match status" value="1"/>
</dbReference>
<dbReference type="RefSeq" id="WP_209458479.1">
    <property type="nucleotide sequence ID" value="NZ_JAGGKC010000004.1"/>
</dbReference>
<feature type="domain" description="Aconitase/3-isopropylmalate dehydratase large subunit alpha/beta/alpha" evidence="5">
    <location>
        <begin position="29"/>
        <end position="232"/>
    </location>
</feature>
<proteinExistence type="predicted"/>
<accession>A0ABS4G110</accession>
<keyword evidence="3" id="KW-0411">Iron-sulfur</keyword>
<dbReference type="EMBL" id="JAGGKC010000004">
    <property type="protein sequence ID" value="MBP1918237.1"/>
    <property type="molecule type" value="Genomic_DNA"/>
</dbReference>
<evidence type="ECO:0000256" key="1">
    <source>
        <dbReference type="ARBA" id="ARBA00022723"/>
    </source>
</evidence>
<keyword evidence="4 6" id="KW-0456">Lyase</keyword>
<keyword evidence="1" id="KW-0479">Metal-binding</keyword>
<dbReference type="GO" id="GO:0003861">
    <property type="term" value="F:3-isopropylmalate dehydratase activity"/>
    <property type="evidence" value="ECO:0007669"/>
    <property type="project" value="UniProtKB-EC"/>
</dbReference>
<keyword evidence="2" id="KW-0408">Iron</keyword>
<organism evidence="6 7">
    <name type="scientific">Youngiibacter multivorans</name>
    <dbReference type="NCBI Taxonomy" id="937251"/>
    <lineage>
        <taxon>Bacteria</taxon>
        <taxon>Bacillati</taxon>
        <taxon>Bacillota</taxon>
        <taxon>Clostridia</taxon>
        <taxon>Eubacteriales</taxon>
        <taxon>Clostridiaceae</taxon>
        <taxon>Youngiibacter</taxon>
    </lineage>
</organism>
<dbReference type="InterPro" id="IPR015931">
    <property type="entry name" value="Acnase/IPM_dHydase_lsu_aba_1/3"/>
</dbReference>
<evidence type="ECO:0000256" key="2">
    <source>
        <dbReference type="ARBA" id="ARBA00023004"/>
    </source>
</evidence>
<dbReference type="EC" id="4.2.1.35" evidence="6"/>
<dbReference type="GO" id="GO:0047508">
    <property type="term" value="F:(R)-2-methylmalate dehydratase activity"/>
    <property type="evidence" value="ECO:0007669"/>
    <property type="project" value="UniProtKB-EC"/>
</dbReference>
<evidence type="ECO:0000256" key="4">
    <source>
        <dbReference type="ARBA" id="ARBA00023239"/>
    </source>
</evidence>
<name>A0ABS4G110_9CLOT</name>
<dbReference type="InterPro" id="IPR001030">
    <property type="entry name" value="Acoase/IPM_deHydtase_lsu_aba"/>
</dbReference>
<dbReference type="Gene3D" id="3.30.499.10">
    <property type="entry name" value="Aconitase, domain 3"/>
    <property type="match status" value="2"/>
</dbReference>
<dbReference type="Pfam" id="PF00330">
    <property type="entry name" value="Aconitase"/>
    <property type="match status" value="2"/>
</dbReference>
<protein>
    <submittedName>
        <fullName evidence="6">3-isopropylmalate/(R)-2-methylmalate dehydratase large subunit</fullName>
        <ecNumber evidence="6">4.2.1.33</ecNumber>
        <ecNumber evidence="6">4.2.1.35</ecNumber>
    </submittedName>
</protein>
<evidence type="ECO:0000256" key="3">
    <source>
        <dbReference type="ARBA" id="ARBA00023014"/>
    </source>
</evidence>
<dbReference type="InterPro" id="IPR050067">
    <property type="entry name" value="IPM_dehydratase_rel_enz"/>
</dbReference>
<feature type="domain" description="Aconitase/3-isopropylmalate dehydratase large subunit alpha/beta/alpha" evidence="5">
    <location>
        <begin position="256"/>
        <end position="383"/>
    </location>
</feature>
<evidence type="ECO:0000313" key="6">
    <source>
        <dbReference type="EMBL" id="MBP1918237.1"/>
    </source>
</evidence>
<comment type="caution">
    <text evidence="6">The sequence shown here is derived from an EMBL/GenBank/DDBJ whole genome shotgun (WGS) entry which is preliminary data.</text>
</comment>
<evidence type="ECO:0000259" key="5">
    <source>
        <dbReference type="Pfam" id="PF00330"/>
    </source>
</evidence>